<feature type="region of interest" description="Disordered" evidence="1">
    <location>
        <begin position="53"/>
        <end position="92"/>
    </location>
</feature>
<dbReference type="Proteomes" id="UP000271162">
    <property type="component" value="Unassembled WGS sequence"/>
</dbReference>
<accession>A0A0N4YRZ9</accession>
<evidence type="ECO:0000313" key="4">
    <source>
        <dbReference type="WBParaSite" id="NBR_0002002101-mRNA-1"/>
    </source>
</evidence>
<reference evidence="4" key="1">
    <citation type="submission" date="2017-02" db="UniProtKB">
        <authorList>
            <consortium name="WormBaseParasite"/>
        </authorList>
    </citation>
    <scope>IDENTIFICATION</scope>
</reference>
<evidence type="ECO:0000313" key="2">
    <source>
        <dbReference type="EMBL" id="VDL83758.1"/>
    </source>
</evidence>
<proteinExistence type="predicted"/>
<evidence type="ECO:0000256" key="1">
    <source>
        <dbReference type="SAM" id="MobiDB-lite"/>
    </source>
</evidence>
<dbReference type="WBParaSite" id="NBR_0002002101-mRNA-1">
    <property type="protein sequence ID" value="NBR_0002002101-mRNA-1"/>
    <property type="gene ID" value="NBR_0002002101"/>
</dbReference>
<dbReference type="AlphaFoldDB" id="A0A0N4YRZ9"/>
<organism evidence="4">
    <name type="scientific">Nippostrongylus brasiliensis</name>
    <name type="common">Rat hookworm</name>
    <dbReference type="NCBI Taxonomy" id="27835"/>
    <lineage>
        <taxon>Eukaryota</taxon>
        <taxon>Metazoa</taxon>
        <taxon>Ecdysozoa</taxon>
        <taxon>Nematoda</taxon>
        <taxon>Chromadorea</taxon>
        <taxon>Rhabditida</taxon>
        <taxon>Rhabditina</taxon>
        <taxon>Rhabditomorpha</taxon>
        <taxon>Strongyloidea</taxon>
        <taxon>Heligmosomidae</taxon>
        <taxon>Nippostrongylus</taxon>
    </lineage>
</organism>
<name>A0A0N4YRZ9_NIPBR</name>
<protein>
    <submittedName>
        <fullName evidence="2 4">Uncharacterized protein</fullName>
    </submittedName>
</protein>
<feature type="compositionally biased region" description="Basic and acidic residues" evidence="1">
    <location>
        <begin position="83"/>
        <end position="92"/>
    </location>
</feature>
<gene>
    <name evidence="2" type="ORF">NBR_LOCUS20022</name>
</gene>
<evidence type="ECO:0000313" key="3">
    <source>
        <dbReference type="Proteomes" id="UP000271162"/>
    </source>
</evidence>
<sequence>MEDPVWSRCGNNTAHNMRGNVAVRGGVLVLRMNITAEFELMRIISSQQLSASGSAWEPIPTGHPPNPRLTQLIESKVRRRGRKGSECDQKIK</sequence>
<reference evidence="2 3" key="2">
    <citation type="submission" date="2018-11" db="EMBL/GenBank/DDBJ databases">
        <authorList>
            <consortium name="Pathogen Informatics"/>
        </authorList>
    </citation>
    <scope>NUCLEOTIDE SEQUENCE [LARGE SCALE GENOMIC DNA]</scope>
</reference>
<keyword evidence="3" id="KW-1185">Reference proteome</keyword>
<dbReference type="EMBL" id="UYSL01024722">
    <property type="protein sequence ID" value="VDL83758.1"/>
    <property type="molecule type" value="Genomic_DNA"/>
</dbReference>